<dbReference type="InterPro" id="IPR045249">
    <property type="entry name" value="HARBI1-like"/>
</dbReference>
<accession>A0AAV8Z1Z4</accession>
<keyword evidence="10" id="KW-1185">Reference proteome</keyword>
<dbReference type="Proteomes" id="UP001162162">
    <property type="component" value="Unassembled WGS sequence"/>
</dbReference>
<keyword evidence="7" id="KW-0539">Nucleus</keyword>
<dbReference type="AlphaFoldDB" id="A0AAV8Z1Z4"/>
<comment type="subcellular location">
    <subcellularLocation>
        <location evidence="2">Nucleus</location>
    </subcellularLocation>
</comment>
<evidence type="ECO:0000313" key="10">
    <source>
        <dbReference type="Proteomes" id="UP001162162"/>
    </source>
</evidence>
<dbReference type="GO" id="GO:0016787">
    <property type="term" value="F:hydrolase activity"/>
    <property type="evidence" value="ECO:0007669"/>
    <property type="project" value="UniProtKB-KW"/>
</dbReference>
<evidence type="ECO:0000256" key="7">
    <source>
        <dbReference type="ARBA" id="ARBA00023242"/>
    </source>
</evidence>
<organism evidence="9 10">
    <name type="scientific">Aromia moschata</name>
    <dbReference type="NCBI Taxonomy" id="1265417"/>
    <lineage>
        <taxon>Eukaryota</taxon>
        <taxon>Metazoa</taxon>
        <taxon>Ecdysozoa</taxon>
        <taxon>Arthropoda</taxon>
        <taxon>Hexapoda</taxon>
        <taxon>Insecta</taxon>
        <taxon>Pterygota</taxon>
        <taxon>Neoptera</taxon>
        <taxon>Endopterygota</taxon>
        <taxon>Coleoptera</taxon>
        <taxon>Polyphaga</taxon>
        <taxon>Cucujiformia</taxon>
        <taxon>Chrysomeloidea</taxon>
        <taxon>Cerambycidae</taxon>
        <taxon>Cerambycinae</taxon>
        <taxon>Callichromatini</taxon>
        <taxon>Aromia</taxon>
    </lineage>
</organism>
<keyword evidence="5" id="KW-0479">Metal-binding</keyword>
<dbReference type="InterPro" id="IPR027806">
    <property type="entry name" value="HARBI1_dom"/>
</dbReference>
<keyword evidence="4" id="KW-0540">Nuclease</keyword>
<evidence type="ECO:0000256" key="2">
    <source>
        <dbReference type="ARBA" id="ARBA00004123"/>
    </source>
</evidence>
<proteinExistence type="inferred from homology"/>
<dbReference type="GO" id="GO:0004518">
    <property type="term" value="F:nuclease activity"/>
    <property type="evidence" value="ECO:0007669"/>
    <property type="project" value="UniProtKB-KW"/>
</dbReference>
<feature type="domain" description="DDE Tnp4" evidence="8">
    <location>
        <begin position="214"/>
        <end position="289"/>
    </location>
</feature>
<protein>
    <recommendedName>
        <fullName evidence="8">DDE Tnp4 domain-containing protein</fullName>
    </recommendedName>
</protein>
<dbReference type="PANTHER" id="PTHR22930:SF85">
    <property type="entry name" value="GH03217P-RELATED"/>
    <property type="match status" value="1"/>
</dbReference>
<name>A0AAV8Z1Z4_9CUCU</name>
<comment type="similarity">
    <text evidence="3">Belongs to the HARBI1 family.</text>
</comment>
<dbReference type="GO" id="GO:0046872">
    <property type="term" value="F:metal ion binding"/>
    <property type="evidence" value="ECO:0007669"/>
    <property type="project" value="UniProtKB-KW"/>
</dbReference>
<reference evidence="9" key="1">
    <citation type="journal article" date="2023" name="Insect Mol. Biol.">
        <title>Genome sequencing provides insights into the evolution of gene families encoding plant cell wall-degrading enzymes in longhorned beetles.</title>
        <authorList>
            <person name="Shin N.R."/>
            <person name="Okamura Y."/>
            <person name="Kirsch R."/>
            <person name="Pauchet Y."/>
        </authorList>
    </citation>
    <scope>NUCLEOTIDE SEQUENCE</scope>
    <source>
        <strain evidence="9">AMC_N1</strain>
    </source>
</reference>
<dbReference type="GO" id="GO:0005634">
    <property type="term" value="C:nucleus"/>
    <property type="evidence" value="ECO:0007669"/>
    <property type="project" value="UniProtKB-SubCell"/>
</dbReference>
<evidence type="ECO:0000259" key="8">
    <source>
        <dbReference type="Pfam" id="PF13359"/>
    </source>
</evidence>
<evidence type="ECO:0000313" key="9">
    <source>
        <dbReference type="EMBL" id="KAJ8957895.1"/>
    </source>
</evidence>
<gene>
    <name evidence="9" type="ORF">NQ318_001891</name>
</gene>
<dbReference type="EMBL" id="JAPWTK010000020">
    <property type="protein sequence ID" value="KAJ8957895.1"/>
    <property type="molecule type" value="Genomic_DNA"/>
</dbReference>
<evidence type="ECO:0000256" key="5">
    <source>
        <dbReference type="ARBA" id="ARBA00022723"/>
    </source>
</evidence>
<evidence type="ECO:0000256" key="6">
    <source>
        <dbReference type="ARBA" id="ARBA00022801"/>
    </source>
</evidence>
<comment type="caution">
    <text evidence="9">The sequence shown here is derived from an EMBL/GenBank/DDBJ whole genome shotgun (WGS) entry which is preliminary data.</text>
</comment>
<evidence type="ECO:0000256" key="1">
    <source>
        <dbReference type="ARBA" id="ARBA00001968"/>
    </source>
</evidence>
<evidence type="ECO:0000256" key="4">
    <source>
        <dbReference type="ARBA" id="ARBA00022722"/>
    </source>
</evidence>
<evidence type="ECO:0000256" key="3">
    <source>
        <dbReference type="ARBA" id="ARBA00006958"/>
    </source>
</evidence>
<keyword evidence="6" id="KW-0378">Hydrolase</keyword>
<sequence length="349" mass="39900">MDKLAIEAFLYSADFGEDNYLLASSSSSSDSEHECCCSEESEKSTEGQKLKRPKVEGFAETAVPQFDDVEFKNNFHVSRATCEKVTELIYEDFHSKHRGGWERITPTKAAYVLLWYLAHQETFKQLSERFRITQSCVYHIVKVGCRNLAKKLDDFVTWPEPEQYEEESLSFYGMSKISGIVGALGVSHIKILKPKDEDKNYLNAKNYHSIAVQGNISYPSISWLVTPFQANGDLTPDHVRFNRHHEYAHNVVSNGFGLLKTRFQKLNHLENKDVPFIVHCVQAACVVYNICVDLGDFCEEYVPDDGIFEYVAEEEEEGESDDGRKTEVFTSFLEACGSDEEEDLKDWIE</sequence>
<comment type="cofactor">
    <cofactor evidence="1">
        <name>a divalent metal cation</name>
        <dbReference type="ChEBI" id="CHEBI:60240"/>
    </cofactor>
</comment>
<dbReference type="PANTHER" id="PTHR22930">
    <property type="match status" value="1"/>
</dbReference>
<dbReference type="Pfam" id="PF13359">
    <property type="entry name" value="DDE_Tnp_4"/>
    <property type="match status" value="1"/>
</dbReference>